<proteinExistence type="predicted"/>
<sequence>MKDCDKPIRETRVTGGAWSNYGATQMVLKCVQQMWTVPNDASSSPAQHWLTLRHGPQNRHAHKFGLYEVMVLSRALPKVATSYCIQAEVNRRKFVMKVSNNECDYTRHAAGFNLSPFAILVVWLNFIRDTIQQVEFLVSLVWSEKCKDRTPV</sequence>
<reference evidence="1 2" key="1">
    <citation type="submission" date="2019-10" db="EMBL/GenBank/DDBJ databases">
        <title>Assembly and Annotation for the nematode Trichostrongylus colubriformis.</title>
        <authorList>
            <person name="Martin J."/>
        </authorList>
    </citation>
    <scope>NUCLEOTIDE SEQUENCE [LARGE SCALE GENOMIC DNA]</scope>
    <source>
        <strain evidence="1">G859</strain>
        <tissue evidence="1">Whole worm</tissue>
    </source>
</reference>
<gene>
    <name evidence="1" type="ORF">GCK32_010960</name>
</gene>
<protein>
    <submittedName>
        <fullName evidence="1">Uncharacterized protein</fullName>
    </submittedName>
</protein>
<organism evidence="1 2">
    <name type="scientific">Trichostrongylus colubriformis</name>
    <name type="common">Black scour worm</name>
    <dbReference type="NCBI Taxonomy" id="6319"/>
    <lineage>
        <taxon>Eukaryota</taxon>
        <taxon>Metazoa</taxon>
        <taxon>Ecdysozoa</taxon>
        <taxon>Nematoda</taxon>
        <taxon>Chromadorea</taxon>
        <taxon>Rhabditida</taxon>
        <taxon>Rhabditina</taxon>
        <taxon>Rhabditomorpha</taxon>
        <taxon>Strongyloidea</taxon>
        <taxon>Trichostrongylidae</taxon>
        <taxon>Trichostrongylus</taxon>
    </lineage>
</organism>
<comment type="caution">
    <text evidence="1">The sequence shown here is derived from an EMBL/GenBank/DDBJ whole genome shotgun (WGS) entry which is preliminary data.</text>
</comment>
<keyword evidence="2" id="KW-1185">Reference proteome</keyword>
<name>A0AAN8FJ68_TRICO</name>
<dbReference type="EMBL" id="WIXE01025119">
    <property type="protein sequence ID" value="KAK5964988.1"/>
    <property type="molecule type" value="Genomic_DNA"/>
</dbReference>
<dbReference type="Proteomes" id="UP001331761">
    <property type="component" value="Unassembled WGS sequence"/>
</dbReference>
<dbReference type="AlphaFoldDB" id="A0AAN8FJ68"/>
<evidence type="ECO:0000313" key="1">
    <source>
        <dbReference type="EMBL" id="KAK5964988.1"/>
    </source>
</evidence>
<accession>A0AAN8FJ68</accession>
<evidence type="ECO:0000313" key="2">
    <source>
        <dbReference type="Proteomes" id="UP001331761"/>
    </source>
</evidence>